<dbReference type="AlphaFoldDB" id="A0A544QLZ7"/>
<dbReference type="OrthoDB" id="338670at2157"/>
<proteinExistence type="predicted"/>
<reference evidence="1 2" key="1">
    <citation type="submission" date="2019-02" db="EMBL/GenBank/DDBJ databases">
        <title>Halonotius sp. a new haloqrchaeon isolated from saline water.</title>
        <authorList>
            <person name="Duran-Viseras A."/>
            <person name="Sanchez-Porro C."/>
            <person name="Ventosa A."/>
        </authorList>
    </citation>
    <scope>NUCLEOTIDE SEQUENCE [LARGE SCALE GENOMIC DNA]</scope>
    <source>
        <strain evidence="1 2">F9-27</strain>
    </source>
</reference>
<comment type="caution">
    <text evidence="1">The sequence shown here is derived from an EMBL/GenBank/DDBJ whole genome shotgun (WGS) entry which is preliminary data.</text>
</comment>
<accession>A0A544QLZ7</accession>
<evidence type="ECO:0000313" key="1">
    <source>
        <dbReference type="EMBL" id="TQQ79615.1"/>
    </source>
</evidence>
<keyword evidence="2" id="KW-1185">Reference proteome</keyword>
<sequence>MSPVAELGGMDFEWLYPVACPTCAVCPKEIADYDRLGYPICPRCGTTIRTAVADAGERVVASQTE</sequence>
<organism evidence="1 2">
    <name type="scientific">Halonotius roseus</name>
    <dbReference type="NCBI Taxonomy" id="2511997"/>
    <lineage>
        <taxon>Archaea</taxon>
        <taxon>Methanobacteriati</taxon>
        <taxon>Methanobacteriota</taxon>
        <taxon>Stenosarchaea group</taxon>
        <taxon>Halobacteria</taxon>
        <taxon>Halobacteriales</taxon>
        <taxon>Haloferacaceae</taxon>
        <taxon>Halonotius</taxon>
    </lineage>
</organism>
<dbReference type="Proteomes" id="UP000315385">
    <property type="component" value="Unassembled WGS sequence"/>
</dbReference>
<name>A0A544QLZ7_9EURY</name>
<gene>
    <name evidence="1" type="ORF">EWF95_11435</name>
</gene>
<dbReference type="RefSeq" id="WP_142444203.1">
    <property type="nucleotide sequence ID" value="NZ_SESI01000003.1"/>
</dbReference>
<protein>
    <submittedName>
        <fullName evidence="1">Uncharacterized protein</fullName>
    </submittedName>
</protein>
<dbReference type="EMBL" id="SESI01000003">
    <property type="protein sequence ID" value="TQQ79615.1"/>
    <property type="molecule type" value="Genomic_DNA"/>
</dbReference>
<evidence type="ECO:0000313" key="2">
    <source>
        <dbReference type="Proteomes" id="UP000315385"/>
    </source>
</evidence>